<feature type="region of interest" description="Disordered" evidence="1">
    <location>
        <begin position="343"/>
        <end position="505"/>
    </location>
</feature>
<feature type="compositionally biased region" description="Low complexity" evidence="1">
    <location>
        <begin position="433"/>
        <end position="454"/>
    </location>
</feature>
<dbReference type="GeneTree" id="ENSGT00940000154495"/>
<dbReference type="Pfam" id="PF12510">
    <property type="entry name" value="Smoothelin"/>
    <property type="match status" value="1"/>
</dbReference>
<sequence length="611" mass="65957">MPGVNLDFLPASQAPEALGSPDSVCAESGLEEVIGNLLARAEAENEEEQFCRSTFESTLQCAVGGIHSDLQAFGKRVNARLEEAGAQVAPLAEVVAGLQEENRRLRIQQERLVKQVEALCRVMGLNDALLHVLPSKDGSPTSPCENQTSPSDFPTPSSDSAATTSSYGPQDSLSSATQDPPANTPLDTPSSVLQEPPSCLSDSDSPSTGTGPPQNLEASPVSHPPTFAAHRSLSAPSLMANSSSNNSTMEREHVVAPEPVFSAGPSAQLASHIPAVPNGSGAPAKPSERCGKLTAEQLAAIEDEELLDKMLDESKDFEERKMIRAAMRDLRKRKREAMLGCTQEEIDQREKERETRLQELRQQKEERAQKGRAGVGAGEVVMRKVEKSADGSSLSQVTKTDRFASSDDGSKSTRSTVFEASYVKKTDRGTVQSKSYSFSSSTSSSSTSSSSNTSRKVGSVFDREDDTSSRSGSGGLAAVERKQAERRKELMRAQTLPKTSAMQARKAMIEKLEKEGGGPGNQAVAKVNKVQRSTSFGVPNANSIKQMLLDWCRAKTRSYEHVDIQNFSSSWSNGMAFCALVHNFFPESFDYDSLSPSNRRQNFEVAFSTAE</sequence>
<feature type="compositionally biased region" description="Low complexity" evidence="1">
    <location>
        <begin position="148"/>
        <end position="166"/>
    </location>
</feature>
<reference evidence="3" key="2">
    <citation type="submission" date="2025-08" db="UniProtKB">
        <authorList>
            <consortium name="Ensembl"/>
        </authorList>
    </citation>
    <scope>IDENTIFICATION</scope>
</reference>
<keyword evidence="4" id="KW-1185">Reference proteome</keyword>
<dbReference type="Ensembl" id="ENSGACT00000085705.1">
    <property type="protein sequence ID" value="ENSGACP00000067838.1"/>
    <property type="gene ID" value="ENSGACG00000008350.2"/>
</dbReference>
<evidence type="ECO:0000259" key="2">
    <source>
        <dbReference type="PROSITE" id="PS50021"/>
    </source>
</evidence>
<dbReference type="AlphaFoldDB" id="A0AAQ4RY56"/>
<dbReference type="FunFam" id="1.10.418.10:FF:000149">
    <property type="entry name" value="Smoothelin-like 1"/>
    <property type="match status" value="1"/>
</dbReference>
<feature type="compositionally biased region" description="Basic and acidic residues" evidence="1">
    <location>
        <begin position="399"/>
        <end position="411"/>
    </location>
</feature>
<feature type="compositionally biased region" description="Polar residues" evidence="1">
    <location>
        <begin position="167"/>
        <end position="193"/>
    </location>
</feature>
<dbReference type="Proteomes" id="UP000007635">
    <property type="component" value="Chromosome XIII"/>
</dbReference>
<dbReference type="InterPro" id="IPR036872">
    <property type="entry name" value="CH_dom_sf"/>
</dbReference>
<dbReference type="Pfam" id="PF00307">
    <property type="entry name" value="CH"/>
    <property type="match status" value="1"/>
</dbReference>
<feature type="compositionally biased region" description="Polar residues" evidence="1">
    <location>
        <begin position="239"/>
        <end position="248"/>
    </location>
</feature>
<organism evidence="3 4">
    <name type="scientific">Gasterosteus aculeatus aculeatus</name>
    <name type="common">three-spined stickleback</name>
    <dbReference type="NCBI Taxonomy" id="481459"/>
    <lineage>
        <taxon>Eukaryota</taxon>
        <taxon>Metazoa</taxon>
        <taxon>Chordata</taxon>
        <taxon>Craniata</taxon>
        <taxon>Vertebrata</taxon>
        <taxon>Euteleostomi</taxon>
        <taxon>Actinopterygii</taxon>
        <taxon>Neopterygii</taxon>
        <taxon>Teleostei</taxon>
        <taxon>Neoteleostei</taxon>
        <taxon>Acanthomorphata</taxon>
        <taxon>Eupercaria</taxon>
        <taxon>Perciformes</taxon>
        <taxon>Cottioidei</taxon>
        <taxon>Gasterosteales</taxon>
        <taxon>Gasterosteidae</taxon>
        <taxon>Gasterosteus</taxon>
    </lineage>
</organism>
<evidence type="ECO:0000313" key="3">
    <source>
        <dbReference type="Ensembl" id="ENSGACP00000067838.1"/>
    </source>
</evidence>
<dbReference type="InterPro" id="IPR001715">
    <property type="entry name" value="CH_dom"/>
</dbReference>
<feature type="compositionally biased region" description="Polar residues" evidence="1">
    <location>
        <begin position="208"/>
        <end position="217"/>
    </location>
</feature>
<dbReference type="Gene3D" id="1.10.418.10">
    <property type="entry name" value="Calponin-like domain"/>
    <property type="match status" value="1"/>
</dbReference>
<evidence type="ECO:0000256" key="1">
    <source>
        <dbReference type="SAM" id="MobiDB-lite"/>
    </source>
</evidence>
<name>A0AAQ4RY56_GASAC</name>
<protein>
    <submittedName>
        <fullName evidence="3">Smoothelin b</fullName>
    </submittedName>
</protein>
<reference evidence="3 4" key="1">
    <citation type="journal article" date="2021" name="G3 (Bethesda)">
        <title>Improved contiguity of the threespine stickleback genome using long-read sequencing.</title>
        <authorList>
            <person name="Nath S."/>
            <person name="Shaw D.E."/>
            <person name="White M.A."/>
        </authorList>
    </citation>
    <scope>NUCLEOTIDE SEQUENCE [LARGE SCALE GENOMIC DNA]</scope>
    <source>
        <strain evidence="3 4">Lake Benthic</strain>
    </source>
</reference>
<dbReference type="SUPFAM" id="SSF47576">
    <property type="entry name" value="Calponin-homology domain, CH-domain"/>
    <property type="match status" value="1"/>
</dbReference>
<dbReference type="PANTHER" id="PTHR23167:SF52">
    <property type="entry name" value="SMOOTHELIN"/>
    <property type="match status" value="1"/>
</dbReference>
<feature type="compositionally biased region" description="Low complexity" evidence="1">
    <location>
        <begin position="196"/>
        <end position="207"/>
    </location>
</feature>
<feature type="compositionally biased region" description="Basic and acidic residues" evidence="1">
    <location>
        <begin position="346"/>
        <end position="369"/>
    </location>
</feature>
<feature type="compositionally biased region" description="Polar residues" evidence="1">
    <location>
        <begin position="138"/>
        <end position="147"/>
    </location>
</feature>
<feature type="domain" description="Calponin-homology (CH)" evidence="2">
    <location>
        <begin position="542"/>
        <end position="611"/>
    </location>
</feature>
<reference evidence="3" key="3">
    <citation type="submission" date="2025-09" db="UniProtKB">
        <authorList>
            <consortium name="Ensembl"/>
        </authorList>
    </citation>
    <scope>IDENTIFICATION</scope>
</reference>
<dbReference type="PROSITE" id="PS50021">
    <property type="entry name" value="CH"/>
    <property type="match status" value="1"/>
</dbReference>
<proteinExistence type="predicted"/>
<feature type="compositionally biased region" description="Basic and acidic residues" evidence="1">
    <location>
        <begin position="479"/>
        <end position="491"/>
    </location>
</feature>
<dbReference type="InterPro" id="IPR050540">
    <property type="entry name" value="F-actin_Monoox_Mical"/>
</dbReference>
<accession>A0AAQ4RY56</accession>
<evidence type="ECO:0000313" key="4">
    <source>
        <dbReference type="Proteomes" id="UP000007635"/>
    </source>
</evidence>
<dbReference type="PANTHER" id="PTHR23167">
    <property type="entry name" value="CALPONIN HOMOLOGY DOMAIN-CONTAINING PROTEIN DDB_G0272472-RELATED"/>
    <property type="match status" value="1"/>
</dbReference>
<dbReference type="InterPro" id="IPR022189">
    <property type="entry name" value="SMTN"/>
</dbReference>
<feature type="region of interest" description="Disordered" evidence="1">
    <location>
        <begin position="134"/>
        <end position="290"/>
    </location>
</feature>